<protein>
    <submittedName>
        <fullName evidence="1">Uncharacterized protein</fullName>
    </submittedName>
</protein>
<dbReference type="AlphaFoldDB" id="A0AAE5UD53"/>
<evidence type="ECO:0000313" key="1">
    <source>
        <dbReference type="EMBL" id="PES40829.1"/>
    </source>
</evidence>
<dbReference type="Proteomes" id="UP000220341">
    <property type="component" value="Unassembled WGS sequence"/>
</dbReference>
<evidence type="ECO:0000313" key="2">
    <source>
        <dbReference type="Proteomes" id="UP000220341"/>
    </source>
</evidence>
<dbReference type="RefSeq" id="WP_098277982.1">
    <property type="nucleotide sequence ID" value="NZ_NTYW01000006.1"/>
</dbReference>
<proteinExistence type="predicted"/>
<comment type="caution">
    <text evidence="1">The sequence shown here is derived from an EMBL/GenBank/DDBJ whole genome shotgun (WGS) entry which is preliminary data.</text>
</comment>
<accession>A0AAE5UD53</accession>
<organism evidence="1 2">
    <name type="scientific">Priestia megaterium</name>
    <name type="common">Bacillus megaterium</name>
    <dbReference type="NCBI Taxonomy" id="1404"/>
    <lineage>
        <taxon>Bacteria</taxon>
        <taxon>Bacillati</taxon>
        <taxon>Bacillota</taxon>
        <taxon>Bacilli</taxon>
        <taxon>Bacillales</taxon>
        <taxon>Bacillaceae</taxon>
        <taxon>Priestia</taxon>
    </lineage>
</organism>
<reference evidence="1 2" key="1">
    <citation type="submission" date="2017-09" db="EMBL/GenBank/DDBJ databases">
        <title>Large-scale bioinformatics analysis of Bacillus genomes uncovers conserved roles of natural products in bacterial physiology.</title>
        <authorList>
            <consortium name="Agbiome Team Llc"/>
            <person name="Bleich R.M."/>
            <person name="Kirk G.J."/>
            <person name="Santa Maria K.C."/>
            <person name="Allen S.E."/>
            <person name="Farag S."/>
            <person name="Shank E.A."/>
            <person name="Bowers A."/>
        </authorList>
    </citation>
    <scope>NUCLEOTIDE SEQUENCE [LARGE SCALE GENOMIC DNA]</scope>
    <source>
        <strain evidence="1 2">AFS003013</strain>
    </source>
</reference>
<gene>
    <name evidence="1" type="ORF">CN497_08940</name>
</gene>
<name>A0AAE5UD53_PRIMG</name>
<sequence>MNLSFSTIHKPEQVKMYNASVLNEMKLEPDLEPVLKGKYETDTVRGEMIASEFEKFYNMQVTKGRGASYNYDFFIDRLIERDLPCIFFMPQSPLSVKKDVKGVAVKFASLETNKDIIEFAKEYGLLGVLNFSFQNADYGLTVFEPLYWWKLYINHVKRLLKLYEILKKKHKNQSIDIIGELVNYKEGNGMITFEWIEGGDFSFYFEEEKLNDDEFENIDAIAGAYILTTSVKDVLRSAINVDFSDIIRSKDSEIGFRIKEVYSTDYLIGAIYYDLWNLISNDVEILFCQHCGRTFTKSGRKKYCNDSCKTMAYKERKKGEK</sequence>
<dbReference type="EMBL" id="NTYW01000006">
    <property type="protein sequence ID" value="PES40829.1"/>
    <property type="molecule type" value="Genomic_DNA"/>
</dbReference>